<feature type="transmembrane region" description="Helical" evidence="7">
    <location>
        <begin position="333"/>
        <end position="352"/>
    </location>
</feature>
<dbReference type="EMBL" id="AE017261">
    <property type="protein sequence ID" value="AAT43838.1"/>
    <property type="molecule type" value="Genomic_DNA"/>
</dbReference>
<dbReference type="Pfam" id="PF13237">
    <property type="entry name" value="Fer4_10"/>
    <property type="match status" value="1"/>
</dbReference>
<dbReference type="HOGENOM" id="CLU_022113_0_0_2"/>
<keyword evidence="2" id="KW-0004">4Fe-4S</keyword>
<evidence type="ECO:0000256" key="6">
    <source>
        <dbReference type="ARBA" id="ARBA00023014"/>
    </source>
</evidence>
<evidence type="ECO:0000313" key="10">
    <source>
        <dbReference type="Proteomes" id="UP000000438"/>
    </source>
</evidence>
<keyword evidence="3" id="KW-0479">Metal-binding</keyword>
<proteinExistence type="predicted"/>
<feature type="transmembrane region" description="Helical" evidence="7">
    <location>
        <begin position="220"/>
        <end position="238"/>
    </location>
</feature>
<dbReference type="STRING" id="263820.PTO1253"/>
<evidence type="ECO:0000256" key="3">
    <source>
        <dbReference type="ARBA" id="ARBA00022723"/>
    </source>
</evidence>
<keyword evidence="6" id="KW-0411">Iron-sulfur</keyword>
<feature type="transmembrane region" description="Helical" evidence="7">
    <location>
        <begin position="35"/>
        <end position="53"/>
    </location>
</feature>
<dbReference type="InParanoid" id="Q6KZL4"/>
<dbReference type="InterPro" id="IPR051684">
    <property type="entry name" value="Electron_Trans/Redox"/>
</dbReference>
<dbReference type="PaxDb" id="263820-PTO1253"/>
<evidence type="ECO:0000256" key="1">
    <source>
        <dbReference type="ARBA" id="ARBA00022448"/>
    </source>
</evidence>
<feature type="transmembrane region" description="Helical" evidence="7">
    <location>
        <begin position="282"/>
        <end position="304"/>
    </location>
</feature>
<keyword evidence="4" id="KW-0249">Electron transport</keyword>
<evidence type="ECO:0000256" key="7">
    <source>
        <dbReference type="SAM" id="Phobius"/>
    </source>
</evidence>
<feature type="transmembrane region" description="Helical" evidence="7">
    <location>
        <begin position="161"/>
        <end position="183"/>
    </location>
</feature>
<sequence length="649" mass="74103">MLYILWLFTALMALAMAYAIAYARKASSQLQRFIVYLLLSMMNSMLIGPLFYYMFKISIVRAAEVSAFAMMIEVIPFLGKFLSDVMNERSGSKTFLYIYTGIFVILDEIIMSLDFNLISGLQNSLNLYSVIYSLSSYWFVFPMAFEMFLSAFLLRKDINKFMIIVFSVQAAVMLLMPVIFSGFWVPVSIYLSGAIMTGFFIYMFEHLYRKQSISSSSGRYIIWLLTGYSLMMGSIFLWQYNGSLILISISMIIYMSIYLNGILRYSFNDKKFFWIANRRWSLIYMIMVFVSEFFMGATFDAQYYGATPFISSMNLAAVSGTFYNIMASSLYDFIAFFGITALSTWFLIMMGIEMGSLVVFRLKSAHPENRIRLILMLCAYAIYSVLIPSFIIPNNSKIPFIGWSMGIGSGGPVAPDLIIPIVLTYVISGLLSFFFGSRQMCSVFCTAPVMYQGTFYDSMKKFNRSGKISKSITLSNRSGKLIYRIISLMVYSSIGMAAVISFLDSIHVTSLYIYGTDPEYMLYIFYFGVLWYLVFITMPVLGSYACINTGYCHWGNFNRFISRFGFFRLKVKDPSACLTCKTKDCATACPVGNHEMPGSFIKNGYYKDSRCIGIGDCLEACPNDNIFFYDVRQYLRKKITKNENLDATK</sequence>
<feature type="transmembrane region" description="Helical" evidence="7">
    <location>
        <begin position="95"/>
        <end position="118"/>
    </location>
</feature>
<keyword evidence="7" id="KW-0812">Transmembrane</keyword>
<evidence type="ECO:0000313" key="9">
    <source>
        <dbReference type="EMBL" id="AAT43838.1"/>
    </source>
</evidence>
<feature type="transmembrane region" description="Helical" evidence="7">
    <location>
        <begin position="244"/>
        <end position="261"/>
    </location>
</feature>
<accession>Q6KZL4</accession>
<protein>
    <submittedName>
        <fullName evidence="9">Ferredoxin</fullName>
    </submittedName>
</protein>
<dbReference type="PANTHER" id="PTHR30176:SF3">
    <property type="entry name" value="FERREDOXIN-TYPE PROTEIN NAPH"/>
    <property type="match status" value="1"/>
</dbReference>
<dbReference type="AlphaFoldDB" id="Q6KZL4"/>
<dbReference type="KEGG" id="pto:PTO1253"/>
<feature type="transmembrane region" description="Helical" evidence="7">
    <location>
        <begin position="130"/>
        <end position="154"/>
    </location>
</feature>
<keyword evidence="7" id="KW-1133">Transmembrane helix</keyword>
<organism evidence="9 10">
    <name type="scientific">Picrophilus torridus (strain ATCC 700027 / DSM 9790 / JCM 10055 / NBRC 100828 / KAW 2/3)</name>
    <dbReference type="NCBI Taxonomy" id="1122961"/>
    <lineage>
        <taxon>Archaea</taxon>
        <taxon>Methanobacteriati</taxon>
        <taxon>Thermoplasmatota</taxon>
        <taxon>Thermoplasmata</taxon>
        <taxon>Thermoplasmatales</taxon>
        <taxon>Picrophilaceae</taxon>
        <taxon>Picrophilus</taxon>
    </lineage>
</organism>
<evidence type="ECO:0000256" key="5">
    <source>
        <dbReference type="ARBA" id="ARBA00023004"/>
    </source>
</evidence>
<dbReference type="GO" id="GO:0051539">
    <property type="term" value="F:4 iron, 4 sulfur cluster binding"/>
    <property type="evidence" value="ECO:0007669"/>
    <property type="project" value="UniProtKB-KW"/>
</dbReference>
<feature type="transmembrane region" description="Helical" evidence="7">
    <location>
        <begin position="6"/>
        <end position="23"/>
    </location>
</feature>
<feature type="transmembrane region" description="Helical" evidence="7">
    <location>
        <begin position="189"/>
        <end position="208"/>
    </location>
</feature>
<dbReference type="eggNOG" id="arCOG03696">
    <property type="taxonomic scope" value="Archaea"/>
</dbReference>
<feature type="transmembrane region" description="Helical" evidence="7">
    <location>
        <begin position="481"/>
        <end position="503"/>
    </location>
</feature>
<keyword evidence="1" id="KW-0813">Transport</keyword>
<dbReference type="InterPro" id="IPR017896">
    <property type="entry name" value="4Fe4S_Fe-S-bd"/>
</dbReference>
<dbReference type="Proteomes" id="UP000000438">
    <property type="component" value="Chromosome"/>
</dbReference>
<name>Q6KZL4_PICTO</name>
<gene>
    <name evidence="9" type="ordered locus">PTO1253</name>
</gene>
<feature type="transmembrane region" description="Helical" evidence="7">
    <location>
        <begin position="373"/>
        <end position="393"/>
    </location>
</feature>
<keyword evidence="5" id="KW-0408">Iron</keyword>
<feature type="transmembrane region" description="Helical" evidence="7">
    <location>
        <begin position="413"/>
        <end position="435"/>
    </location>
</feature>
<dbReference type="PATRIC" id="fig|263820.9.peg.1301"/>
<evidence type="ECO:0000256" key="4">
    <source>
        <dbReference type="ARBA" id="ARBA00022982"/>
    </source>
</evidence>
<feature type="domain" description="4Fe-4S ferredoxin-type" evidence="8">
    <location>
        <begin position="567"/>
        <end position="599"/>
    </location>
</feature>
<keyword evidence="7" id="KW-0472">Membrane</keyword>
<dbReference type="PROSITE" id="PS51379">
    <property type="entry name" value="4FE4S_FER_2"/>
    <property type="match status" value="2"/>
</dbReference>
<dbReference type="PANTHER" id="PTHR30176">
    <property type="entry name" value="FERREDOXIN-TYPE PROTEIN NAPH"/>
    <property type="match status" value="1"/>
</dbReference>
<dbReference type="GO" id="GO:0046872">
    <property type="term" value="F:metal ion binding"/>
    <property type="evidence" value="ECO:0007669"/>
    <property type="project" value="UniProtKB-KW"/>
</dbReference>
<evidence type="ECO:0000259" key="8">
    <source>
        <dbReference type="PROSITE" id="PS51379"/>
    </source>
</evidence>
<dbReference type="GO" id="GO:0005886">
    <property type="term" value="C:plasma membrane"/>
    <property type="evidence" value="ECO:0007669"/>
    <property type="project" value="TreeGrafter"/>
</dbReference>
<feature type="transmembrane region" description="Helical" evidence="7">
    <location>
        <begin position="523"/>
        <end position="547"/>
    </location>
</feature>
<feature type="domain" description="4Fe-4S ferredoxin-type" evidence="8">
    <location>
        <begin position="602"/>
        <end position="631"/>
    </location>
</feature>
<evidence type="ECO:0000256" key="2">
    <source>
        <dbReference type="ARBA" id="ARBA00022485"/>
    </source>
</evidence>
<feature type="transmembrane region" description="Helical" evidence="7">
    <location>
        <begin position="65"/>
        <end position="83"/>
    </location>
</feature>
<dbReference type="SUPFAM" id="SSF54862">
    <property type="entry name" value="4Fe-4S ferredoxins"/>
    <property type="match status" value="1"/>
</dbReference>
<dbReference type="Gene3D" id="3.30.70.20">
    <property type="match status" value="1"/>
</dbReference>
<reference evidence="9 10" key="1">
    <citation type="journal article" date="2004" name="Proc. Natl. Acad. Sci. U.S.A.">
        <title>Genome sequence of Picrophilus torridus and its implications for life around pH 0.</title>
        <authorList>
            <person name="Futterer O."/>
            <person name="Angelov A."/>
            <person name="Liesegang H."/>
            <person name="Gottschalk G."/>
            <person name="Schleper C."/>
            <person name="Schepers B."/>
            <person name="Dock C."/>
            <person name="Antranikian G."/>
            <person name="Liebl W."/>
        </authorList>
    </citation>
    <scope>NUCLEOTIDE SEQUENCE [LARGE SCALE GENOMIC DNA]</scope>
    <source>
        <strain evidence="10">ATCC 700027 / DSM 9790 / JCM 10055 / NBRC 100828</strain>
    </source>
</reference>